<dbReference type="GO" id="GO:0046872">
    <property type="term" value="F:metal ion binding"/>
    <property type="evidence" value="ECO:0007669"/>
    <property type="project" value="InterPro"/>
</dbReference>
<dbReference type="PANTHER" id="PTHR11851">
    <property type="entry name" value="METALLOPROTEASE"/>
    <property type="match status" value="1"/>
</dbReference>
<proteinExistence type="predicted"/>
<protein>
    <submittedName>
        <fullName evidence="3">Insulinase family protein</fullName>
    </submittedName>
</protein>
<dbReference type="Pfam" id="PF00675">
    <property type="entry name" value="Peptidase_M16"/>
    <property type="match status" value="1"/>
</dbReference>
<dbReference type="InterPro" id="IPR050361">
    <property type="entry name" value="MPP/UQCRC_Complex"/>
</dbReference>
<gene>
    <name evidence="3" type="ORF">EXW74_04575</name>
</gene>
<sequence>MKLIEKCYPYMKESLYYAKLDNGLTVTLLPKTDFNEAYGVLTTEFGALHTQFKADGKEIVHYPAGIAHFLEHKLFESEEDGDVMNQFAKLGASANAYTGFRQTSYLFSTTQEVLSCLNLLQSFVTKPHFTKENVEREQGIIEQEIEMYQDDADYRLYMGILASLYPGTPLAYDIAGTVESISQITADALYENYLAFYRPSNMHMFIVGNFIIEEVWEEIIQTQENSVQDSRSFEKLALTHLPILEHQTEQFEVATSKLAIGLRGNDVISSQEIPRYQVCLQLLFAMLFGWTSKRYQALYEDGIIDSSFQFQIDVSPDYHFVVITTDTESPIRLSSLIMKAIHQFENDKDINHQQLALLKNEMYGDFIRSLNSLEFTASHFVTQLTDEQTIFDFPEIIQSVTLEDVFEVGRQFIYNCDMTDFTIFPR</sequence>
<evidence type="ECO:0000313" key="4">
    <source>
        <dbReference type="Proteomes" id="UP000291525"/>
    </source>
</evidence>
<accession>A0A4Q8L2C3</accession>
<feature type="domain" description="Peptidase M16 N-terminal" evidence="1">
    <location>
        <begin position="64"/>
        <end position="177"/>
    </location>
</feature>
<dbReference type="PANTHER" id="PTHR11851:SF134">
    <property type="entry name" value="ZINC-DEPENDENT PROTEASE"/>
    <property type="match status" value="1"/>
</dbReference>
<evidence type="ECO:0000259" key="1">
    <source>
        <dbReference type="Pfam" id="PF00675"/>
    </source>
</evidence>
<dbReference type="InterPro" id="IPR007863">
    <property type="entry name" value="Peptidase_M16_C"/>
</dbReference>
<comment type="caution">
    <text evidence="3">The sequence shown here is derived from an EMBL/GenBank/DDBJ whole genome shotgun (WGS) entry which is preliminary data.</text>
</comment>
<evidence type="ECO:0000313" key="3">
    <source>
        <dbReference type="EMBL" id="TAA13559.1"/>
    </source>
</evidence>
<dbReference type="AlphaFoldDB" id="A0A4Q8L2C3"/>
<dbReference type="SUPFAM" id="SSF63411">
    <property type="entry name" value="LuxS/MPP-like metallohydrolase"/>
    <property type="match status" value="2"/>
</dbReference>
<reference evidence="3 4" key="1">
    <citation type="submission" date="2019-02" db="EMBL/GenBank/DDBJ databases">
        <title>First genome of the species Streptococcus parasuis.</title>
        <authorList>
            <person name="Stevens M.J.A."/>
            <person name="Stephan R."/>
        </authorList>
    </citation>
    <scope>NUCLEOTIDE SEQUENCE [LARGE SCALE GENOMIC DNA]</scope>
    <source>
        <strain evidence="3 4">4253</strain>
    </source>
</reference>
<name>A0A4Q8L2C3_9STRE</name>
<dbReference type="Proteomes" id="UP000291525">
    <property type="component" value="Unassembled WGS sequence"/>
</dbReference>
<dbReference type="InterPro" id="IPR011765">
    <property type="entry name" value="Pept_M16_N"/>
</dbReference>
<dbReference type="Gene3D" id="3.30.830.10">
    <property type="entry name" value="Metalloenzyme, LuxS/M16 peptidase-like"/>
    <property type="match status" value="2"/>
</dbReference>
<feature type="domain" description="Peptidase M16 C-terminal" evidence="2">
    <location>
        <begin position="184"/>
        <end position="360"/>
    </location>
</feature>
<dbReference type="EMBL" id="SHGT01000020">
    <property type="protein sequence ID" value="TAA13559.1"/>
    <property type="molecule type" value="Genomic_DNA"/>
</dbReference>
<dbReference type="RefSeq" id="WP_130554902.1">
    <property type="nucleotide sequence ID" value="NZ_SHGT01000020.1"/>
</dbReference>
<dbReference type="InterPro" id="IPR011249">
    <property type="entry name" value="Metalloenz_LuxS/M16"/>
</dbReference>
<dbReference type="Pfam" id="PF05193">
    <property type="entry name" value="Peptidase_M16_C"/>
    <property type="match status" value="1"/>
</dbReference>
<organism evidence="3 4">
    <name type="scientific">Streptococcus parasuis</name>
    <dbReference type="NCBI Taxonomy" id="1501662"/>
    <lineage>
        <taxon>Bacteria</taxon>
        <taxon>Bacillati</taxon>
        <taxon>Bacillota</taxon>
        <taxon>Bacilli</taxon>
        <taxon>Lactobacillales</taxon>
        <taxon>Streptococcaceae</taxon>
        <taxon>Streptococcus</taxon>
    </lineage>
</organism>
<dbReference type="NCBIfam" id="NF047421">
    <property type="entry name" value="YfmH_fam"/>
    <property type="match status" value="1"/>
</dbReference>
<dbReference type="OrthoDB" id="9811314at2"/>
<evidence type="ECO:0000259" key="2">
    <source>
        <dbReference type="Pfam" id="PF05193"/>
    </source>
</evidence>